<reference evidence="3" key="1">
    <citation type="journal article" date="2018" name="Nat. Microbiol.">
        <title>Leveraging single-cell genomics to expand the fungal tree of life.</title>
        <authorList>
            <person name="Ahrendt S.R."/>
            <person name="Quandt C.A."/>
            <person name="Ciobanu D."/>
            <person name="Clum A."/>
            <person name="Salamov A."/>
            <person name="Andreopoulos B."/>
            <person name="Cheng J.F."/>
            <person name="Woyke T."/>
            <person name="Pelin A."/>
            <person name="Henrissat B."/>
            <person name="Reynolds N.K."/>
            <person name="Benny G.L."/>
            <person name="Smith M.E."/>
            <person name="James T.Y."/>
            <person name="Grigoriev I.V."/>
        </authorList>
    </citation>
    <scope>NUCLEOTIDE SEQUENCE [LARGE SCALE GENOMIC DNA]</scope>
</reference>
<dbReference type="OrthoDB" id="5876637at2759"/>
<evidence type="ECO:0000313" key="2">
    <source>
        <dbReference type="EMBL" id="RKO91849.1"/>
    </source>
</evidence>
<gene>
    <name evidence="2" type="ORF">BDK51DRAFT_52948</name>
</gene>
<dbReference type="InterPro" id="IPR026680">
    <property type="entry name" value="CCDC137"/>
</dbReference>
<feature type="region of interest" description="Disordered" evidence="1">
    <location>
        <begin position="54"/>
        <end position="89"/>
    </location>
</feature>
<accession>A0A4P9WGB5</accession>
<name>A0A4P9WGB5_9FUNG</name>
<dbReference type="EMBL" id="KZ994877">
    <property type="protein sequence ID" value="RKO91849.1"/>
    <property type="molecule type" value="Genomic_DNA"/>
</dbReference>
<dbReference type="AlphaFoldDB" id="A0A4P9WGB5"/>
<evidence type="ECO:0000313" key="3">
    <source>
        <dbReference type="Proteomes" id="UP000269721"/>
    </source>
</evidence>
<dbReference type="PANTHER" id="PTHR21838:SF2">
    <property type="entry name" value="COILED-COIL DOMAIN-CONTAINING PROTEIN 137"/>
    <property type="match status" value="1"/>
</dbReference>
<feature type="region of interest" description="Disordered" evidence="1">
    <location>
        <begin position="1"/>
        <end position="42"/>
    </location>
</feature>
<evidence type="ECO:0000256" key="1">
    <source>
        <dbReference type="SAM" id="MobiDB-lite"/>
    </source>
</evidence>
<dbReference type="GO" id="GO:0005634">
    <property type="term" value="C:nucleus"/>
    <property type="evidence" value="ECO:0007669"/>
    <property type="project" value="TreeGrafter"/>
</dbReference>
<dbReference type="PANTHER" id="PTHR21838">
    <property type="entry name" value="COILED-COIL DOMAIN-CONTAINING PROTEIN 137"/>
    <property type="match status" value="1"/>
</dbReference>
<protein>
    <submittedName>
        <fullName evidence="2">Uncharacterized protein</fullName>
    </submittedName>
</protein>
<sequence>MHVAAQDTYKTRQKKKAWLNERKSKAKAKKRKRDDSEDETLRDDIKFGTVVQAPPTLTAVPKNRGGKAVTDNPTDAEETRKKEGEPHTVEAWRKKKFKTLAEAEKKSLTAERERVIAFYRAIKSNQASAKLD</sequence>
<organism evidence="2 3">
    <name type="scientific">Blyttiomyces helicus</name>
    <dbReference type="NCBI Taxonomy" id="388810"/>
    <lineage>
        <taxon>Eukaryota</taxon>
        <taxon>Fungi</taxon>
        <taxon>Fungi incertae sedis</taxon>
        <taxon>Chytridiomycota</taxon>
        <taxon>Chytridiomycota incertae sedis</taxon>
        <taxon>Chytridiomycetes</taxon>
        <taxon>Chytridiomycetes incertae sedis</taxon>
        <taxon>Blyttiomyces</taxon>
    </lineage>
</organism>
<proteinExistence type="predicted"/>
<keyword evidence="3" id="KW-1185">Reference proteome</keyword>
<dbReference type="Proteomes" id="UP000269721">
    <property type="component" value="Unassembled WGS sequence"/>
</dbReference>
<feature type="compositionally biased region" description="Basic and acidic residues" evidence="1">
    <location>
        <begin position="77"/>
        <end position="89"/>
    </location>
</feature>